<dbReference type="PANTHER" id="PTHR21022">
    <property type="entry name" value="PREPHENATE DEHYDRATASE P PROTEIN"/>
    <property type="match status" value="1"/>
</dbReference>
<dbReference type="AlphaFoldDB" id="A0AAV5CNW7"/>
<dbReference type="Proteomes" id="UP001054889">
    <property type="component" value="Unassembled WGS sequence"/>
</dbReference>
<dbReference type="GO" id="GO:0047769">
    <property type="term" value="F:arogenate dehydratase activity"/>
    <property type="evidence" value="ECO:0007669"/>
    <property type="project" value="TreeGrafter"/>
</dbReference>
<proteinExistence type="predicted"/>
<keyword evidence="3" id="KW-1185">Reference proteome</keyword>
<evidence type="ECO:0000256" key="1">
    <source>
        <dbReference type="SAM" id="MobiDB-lite"/>
    </source>
</evidence>
<reference evidence="2" key="1">
    <citation type="journal article" date="2018" name="DNA Res.">
        <title>Multiple hybrid de novo genome assembly of finger millet, an orphan allotetraploid crop.</title>
        <authorList>
            <person name="Hatakeyama M."/>
            <person name="Aluri S."/>
            <person name="Balachadran M.T."/>
            <person name="Sivarajan S.R."/>
            <person name="Patrignani A."/>
            <person name="Gruter S."/>
            <person name="Poveda L."/>
            <person name="Shimizu-Inatsugi R."/>
            <person name="Baeten J."/>
            <person name="Francoijs K.J."/>
            <person name="Nataraja K.N."/>
            <person name="Reddy Y.A.N."/>
            <person name="Phadnis S."/>
            <person name="Ravikumar R.L."/>
            <person name="Schlapbach R."/>
            <person name="Sreeman S.M."/>
            <person name="Shimizu K.K."/>
        </authorList>
    </citation>
    <scope>NUCLEOTIDE SEQUENCE</scope>
</reference>
<accession>A0AAV5CNW7</accession>
<dbReference type="GO" id="GO:0009507">
    <property type="term" value="C:chloroplast"/>
    <property type="evidence" value="ECO:0007669"/>
    <property type="project" value="TreeGrafter"/>
</dbReference>
<feature type="region of interest" description="Disordered" evidence="1">
    <location>
        <begin position="43"/>
        <end position="67"/>
    </location>
</feature>
<dbReference type="PANTHER" id="PTHR21022:SF19">
    <property type="entry name" value="PREPHENATE DEHYDRATASE-RELATED"/>
    <property type="match status" value="1"/>
</dbReference>
<dbReference type="GO" id="GO:0009094">
    <property type="term" value="P:L-phenylalanine biosynthetic process"/>
    <property type="evidence" value="ECO:0007669"/>
    <property type="project" value="TreeGrafter"/>
</dbReference>
<evidence type="ECO:0000313" key="2">
    <source>
        <dbReference type="EMBL" id="GJM99576.1"/>
    </source>
</evidence>
<name>A0AAV5CNW7_ELECO</name>
<dbReference type="EMBL" id="BQKI01000007">
    <property type="protein sequence ID" value="GJM99576.1"/>
    <property type="molecule type" value="Genomic_DNA"/>
</dbReference>
<gene>
    <name evidence="2" type="primary">ga16692</name>
    <name evidence="2" type="ORF">PR202_ga16692</name>
</gene>
<dbReference type="Gene3D" id="3.30.70.260">
    <property type="match status" value="1"/>
</dbReference>
<comment type="caution">
    <text evidence="2">The sequence shown here is derived from an EMBL/GenBank/DDBJ whole genome shotgun (WGS) entry which is preliminary data.</text>
</comment>
<sequence length="67" mass="7637">MFYIDFQASMADVRAQNALAEIQEYTSFLRVLGSYPMDMTPWDTVPSSSRHPTPKNTTDNSSNTYCH</sequence>
<reference evidence="2" key="2">
    <citation type="submission" date="2021-12" db="EMBL/GenBank/DDBJ databases">
        <title>Resequencing data analysis of finger millet.</title>
        <authorList>
            <person name="Hatakeyama M."/>
            <person name="Aluri S."/>
            <person name="Balachadran M.T."/>
            <person name="Sivarajan S.R."/>
            <person name="Poveda L."/>
            <person name="Shimizu-Inatsugi R."/>
            <person name="Schlapbach R."/>
            <person name="Sreeman S.M."/>
            <person name="Shimizu K.K."/>
        </authorList>
    </citation>
    <scope>NUCLEOTIDE SEQUENCE</scope>
</reference>
<dbReference type="SUPFAM" id="SSF55021">
    <property type="entry name" value="ACT-like"/>
    <property type="match status" value="1"/>
</dbReference>
<protein>
    <submittedName>
        <fullName evidence="2">Uncharacterized protein</fullName>
    </submittedName>
</protein>
<organism evidence="2 3">
    <name type="scientific">Eleusine coracana subsp. coracana</name>
    <dbReference type="NCBI Taxonomy" id="191504"/>
    <lineage>
        <taxon>Eukaryota</taxon>
        <taxon>Viridiplantae</taxon>
        <taxon>Streptophyta</taxon>
        <taxon>Embryophyta</taxon>
        <taxon>Tracheophyta</taxon>
        <taxon>Spermatophyta</taxon>
        <taxon>Magnoliopsida</taxon>
        <taxon>Liliopsida</taxon>
        <taxon>Poales</taxon>
        <taxon>Poaceae</taxon>
        <taxon>PACMAD clade</taxon>
        <taxon>Chloridoideae</taxon>
        <taxon>Cynodonteae</taxon>
        <taxon>Eleusininae</taxon>
        <taxon>Eleusine</taxon>
    </lineage>
</organism>
<dbReference type="InterPro" id="IPR045865">
    <property type="entry name" value="ACT-like_dom_sf"/>
</dbReference>
<feature type="compositionally biased region" description="Polar residues" evidence="1">
    <location>
        <begin position="45"/>
        <end position="67"/>
    </location>
</feature>
<evidence type="ECO:0000313" key="3">
    <source>
        <dbReference type="Proteomes" id="UP001054889"/>
    </source>
</evidence>